<organism evidence="3 4">
    <name type="scientific">Agrocybe chaxingu</name>
    <dbReference type="NCBI Taxonomy" id="84603"/>
    <lineage>
        <taxon>Eukaryota</taxon>
        <taxon>Fungi</taxon>
        <taxon>Dikarya</taxon>
        <taxon>Basidiomycota</taxon>
        <taxon>Agaricomycotina</taxon>
        <taxon>Agaricomycetes</taxon>
        <taxon>Agaricomycetidae</taxon>
        <taxon>Agaricales</taxon>
        <taxon>Agaricineae</taxon>
        <taxon>Strophariaceae</taxon>
        <taxon>Agrocybe</taxon>
    </lineage>
</organism>
<sequence length="732" mass="80106">MSNDDSPALATPGDCCFQAVKHSGQPIGRTTTIGGFEAYISEPLTDIAGPKKVLLYFSDVFGPFFINAKLVQDYFASHGFIVLGIDYFFGDPIGHHLDDPTFDRSGWTSEARMRAKEEAPRWFPQVRKLYGLDTIYCAVGICFGAAFALDLAATDDIAAGEYNTGHYVTLKNPTVSAAAFAHPGAVNEDHFKKLKKTDNSFPVESRRRAEDILIEIKATYQIKAYSGVSHGFATRGDPEVENSQIYPNTPMLPSAPMRTSSVSSTMTLGSTYSSLPSPASTPNSTFYTSANNQISNTGLANGSSFMDYLMSLEDVPLAAPNVNASIPNNSQVYHAGGIPPSFFHQVSNEGYFSTGSPTFFNSVPAYPMSSTVLSRNPSVSSDFGGSQFSYATTVPATPSTLSSSASNSSRANSVSSSSMISPPTPVISPRDSLACASSRSHGAKEDKNKAKVQIKRPLTRTGTELIDPPTVPSNAPIRVTSSKKSFSLPYSKTGVLQGNWPNKTSAPIPIGFIEEEVPVRIPLPNFVVDGGGYTLPKTEIITFNPIPDKKQALHATPMVDCLNGWGLEDPDTIIEFQPYQIDSDSVIQLKIVWPSYPKLHWVAEIPAFSRFAGKSNRTPITRRELAYWIAVVYQNFTLACNIGSYMDETIRCRPDDRWRLAPGWYTFDRMRLCSIRNTGGIWQAEIRMLTDFDYDRFYFTTPMQPYDALSDAHSPVPSASPSQKKKSPPAKR</sequence>
<feature type="compositionally biased region" description="Low complexity" evidence="1">
    <location>
        <begin position="396"/>
        <end position="421"/>
    </location>
</feature>
<feature type="domain" description="Dienelactone hydrolase" evidence="2">
    <location>
        <begin position="36"/>
        <end position="240"/>
    </location>
</feature>
<evidence type="ECO:0000256" key="1">
    <source>
        <dbReference type="SAM" id="MobiDB-lite"/>
    </source>
</evidence>
<gene>
    <name evidence="3" type="ORF">NLJ89_g1380</name>
</gene>
<accession>A0A9W8N061</accession>
<dbReference type="Pfam" id="PF01738">
    <property type="entry name" value="DLH"/>
    <property type="match status" value="1"/>
</dbReference>
<dbReference type="OrthoDB" id="2607657at2759"/>
<dbReference type="Proteomes" id="UP001148786">
    <property type="component" value="Unassembled WGS sequence"/>
</dbReference>
<feature type="compositionally biased region" description="Basic residues" evidence="1">
    <location>
        <begin position="723"/>
        <end position="732"/>
    </location>
</feature>
<evidence type="ECO:0000313" key="4">
    <source>
        <dbReference type="Proteomes" id="UP001148786"/>
    </source>
</evidence>
<evidence type="ECO:0000259" key="2">
    <source>
        <dbReference type="Pfam" id="PF01738"/>
    </source>
</evidence>
<dbReference type="SUPFAM" id="SSF53474">
    <property type="entry name" value="alpha/beta-Hydrolases"/>
    <property type="match status" value="1"/>
</dbReference>
<dbReference type="InterPro" id="IPR002925">
    <property type="entry name" value="Dienelactn_hydro"/>
</dbReference>
<dbReference type="Gene3D" id="3.40.50.1820">
    <property type="entry name" value="alpha/beta hydrolase"/>
    <property type="match status" value="1"/>
</dbReference>
<evidence type="ECO:0000313" key="3">
    <source>
        <dbReference type="EMBL" id="KAJ3516041.1"/>
    </source>
</evidence>
<feature type="region of interest" description="Disordered" evidence="1">
    <location>
        <begin position="396"/>
        <end position="452"/>
    </location>
</feature>
<name>A0A9W8N061_9AGAR</name>
<comment type="caution">
    <text evidence="3">The sequence shown here is derived from an EMBL/GenBank/DDBJ whole genome shotgun (WGS) entry which is preliminary data.</text>
</comment>
<dbReference type="AlphaFoldDB" id="A0A9W8N061"/>
<proteinExistence type="predicted"/>
<feature type="region of interest" description="Disordered" evidence="1">
    <location>
        <begin position="709"/>
        <end position="732"/>
    </location>
</feature>
<dbReference type="GO" id="GO:0016787">
    <property type="term" value="F:hydrolase activity"/>
    <property type="evidence" value="ECO:0007669"/>
    <property type="project" value="InterPro"/>
</dbReference>
<dbReference type="PANTHER" id="PTHR17630">
    <property type="entry name" value="DIENELACTONE HYDROLASE"/>
    <property type="match status" value="1"/>
</dbReference>
<dbReference type="EMBL" id="JANKHO010000070">
    <property type="protein sequence ID" value="KAJ3516041.1"/>
    <property type="molecule type" value="Genomic_DNA"/>
</dbReference>
<protein>
    <recommendedName>
        <fullName evidence="2">Dienelactone hydrolase domain-containing protein</fullName>
    </recommendedName>
</protein>
<dbReference type="InterPro" id="IPR029058">
    <property type="entry name" value="AB_hydrolase_fold"/>
</dbReference>
<keyword evidence="4" id="KW-1185">Reference proteome</keyword>
<dbReference type="PANTHER" id="PTHR17630:SF44">
    <property type="entry name" value="PROTEIN AIM2"/>
    <property type="match status" value="1"/>
</dbReference>
<reference evidence="3" key="1">
    <citation type="submission" date="2022-07" db="EMBL/GenBank/DDBJ databases">
        <title>Genome Sequence of Agrocybe chaxingu.</title>
        <authorList>
            <person name="Buettner E."/>
        </authorList>
    </citation>
    <scope>NUCLEOTIDE SEQUENCE</scope>
    <source>
        <strain evidence="3">MP-N11</strain>
    </source>
</reference>